<reference evidence="20 21" key="1">
    <citation type="submission" date="2015-04" db="EMBL/GenBank/DDBJ databases">
        <authorList>
            <person name="Syromyatnikov M.Y."/>
            <person name="Popov V.N."/>
        </authorList>
    </citation>
    <scope>NUCLEOTIDE SEQUENCE [LARGE SCALE GENOMIC DNA]</scope>
</reference>
<dbReference type="GO" id="GO:0005769">
    <property type="term" value="C:early endosome"/>
    <property type="evidence" value="ECO:0007669"/>
    <property type="project" value="UniProtKB-SubCell"/>
</dbReference>
<evidence type="ECO:0000313" key="20">
    <source>
        <dbReference type="EMBL" id="CRL04239.1"/>
    </source>
</evidence>
<dbReference type="Proteomes" id="UP000183832">
    <property type="component" value="Unassembled WGS sequence"/>
</dbReference>
<keyword evidence="10" id="KW-0967">Endosome</keyword>
<organism evidence="20 21">
    <name type="scientific">Clunio marinus</name>
    <dbReference type="NCBI Taxonomy" id="568069"/>
    <lineage>
        <taxon>Eukaryota</taxon>
        <taxon>Metazoa</taxon>
        <taxon>Ecdysozoa</taxon>
        <taxon>Arthropoda</taxon>
        <taxon>Hexapoda</taxon>
        <taxon>Insecta</taxon>
        <taxon>Pterygota</taxon>
        <taxon>Neoptera</taxon>
        <taxon>Endopterygota</taxon>
        <taxon>Diptera</taxon>
        <taxon>Nematocera</taxon>
        <taxon>Chironomoidea</taxon>
        <taxon>Chironomidae</taxon>
        <taxon>Clunio</taxon>
    </lineage>
</organism>
<evidence type="ECO:0000256" key="8">
    <source>
        <dbReference type="ARBA" id="ARBA00007743"/>
    </source>
</evidence>
<dbReference type="GO" id="GO:0016020">
    <property type="term" value="C:membrane"/>
    <property type="evidence" value="ECO:0007669"/>
    <property type="project" value="UniProtKB-SubCell"/>
</dbReference>
<evidence type="ECO:0000256" key="11">
    <source>
        <dbReference type="ARBA" id="ARBA00022989"/>
    </source>
</evidence>
<keyword evidence="14 19" id="KW-0472">Membrane</keyword>
<evidence type="ECO:0000256" key="7">
    <source>
        <dbReference type="ARBA" id="ARBA00004603"/>
    </source>
</evidence>
<keyword evidence="21" id="KW-1185">Reference proteome</keyword>
<dbReference type="InterPro" id="IPR008590">
    <property type="entry name" value="TMEM_230/134"/>
</dbReference>
<evidence type="ECO:0000256" key="15">
    <source>
        <dbReference type="ARBA" id="ARBA00023329"/>
    </source>
</evidence>
<evidence type="ECO:0000313" key="21">
    <source>
        <dbReference type="Proteomes" id="UP000183832"/>
    </source>
</evidence>
<evidence type="ECO:0000256" key="19">
    <source>
        <dbReference type="SAM" id="Phobius"/>
    </source>
</evidence>
<evidence type="ECO:0000256" key="17">
    <source>
        <dbReference type="ARBA" id="ARBA00024088"/>
    </source>
</evidence>
<name>A0A1J1IVN5_9DIPT</name>
<evidence type="ECO:0000256" key="13">
    <source>
        <dbReference type="ARBA" id="ARBA00023034"/>
    </source>
</evidence>
<keyword evidence="12" id="KW-0770">Synapse</keyword>
<proteinExistence type="inferred from homology"/>
<protein>
    <recommendedName>
        <fullName evidence="17">Transmembrane protein 230</fullName>
    </recommendedName>
</protein>
<gene>
    <name evidence="20" type="ORF">CLUMA_CG017341</name>
</gene>
<evidence type="ECO:0000256" key="18">
    <source>
        <dbReference type="SAM" id="MobiDB-lite"/>
    </source>
</evidence>
<dbReference type="AlphaFoldDB" id="A0A1J1IVN5"/>
<dbReference type="PANTHER" id="PTHR15664:SF6">
    <property type="entry name" value="TRANSMEMBRANE PROTEIN 230"/>
    <property type="match status" value="1"/>
</dbReference>
<dbReference type="GO" id="GO:0005776">
    <property type="term" value="C:autophagosome"/>
    <property type="evidence" value="ECO:0007669"/>
    <property type="project" value="UniProtKB-SubCell"/>
</dbReference>
<feature type="transmembrane region" description="Helical" evidence="19">
    <location>
        <begin position="48"/>
        <end position="71"/>
    </location>
</feature>
<evidence type="ECO:0000256" key="4">
    <source>
        <dbReference type="ARBA" id="ARBA00004412"/>
    </source>
</evidence>
<dbReference type="GO" id="GO:0005770">
    <property type="term" value="C:late endosome"/>
    <property type="evidence" value="ECO:0007669"/>
    <property type="project" value="UniProtKB-SubCell"/>
</dbReference>
<dbReference type="OrthoDB" id="5597044at2759"/>
<dbReference type="GO" id="GO:0008021">
    <property type="term" value="C:synaptic vesicle"/>
    <property type="evidence" value="ECO:0007669"/>
    <property type="project" value="UniProtKB-SubCell"/>
</dbReference>
<comment type="function">
    <text evidence="16">Involved in trafficking and recycling of synaptic vesicles.</text>
</comment>
<evidence type="ECO:0000256" key="9">
    <source>
        <dbReference type="ARBA" id="ARBA00022692"/>
    </source>
</evidence>
<evidence type="ECO:0000256" key="16">
    <source>
        <dbReference type="ARBA" id="ARBA00024003"/>
    </source>
</evidence>
<feature type="region of interest" description="Disordered" evidence="18">
    <location>
        <begin position="1"/>
        <end position="21"/>
    </location>
</feature>
<dbReference type="PANTHER" id="PTHR15664">
    <property type="entry name" value="C20ORF30 PROTEIN"/>
    <property type="match status" value="1"/>
</dbReference>
<evidence type="ECO:0000256" key="5">
    <source>
        <dbReference type="ARBA" id="ARBA00004419"/>
    </source>
</evidence>
<dbReference type="Pfam" id="PF05915">
    <property type="entry name" value="TMEM_230_134"/>
    <property type="match status" value="1"/>
</dbReference>
<evidence type="ECO:0000256" key="6">
    <source>
        <dbReference type="ARBA" id="ARBA00004601"/>
    </source>
</evidence>
<keyword evidence="9 19" id="KW-0812">Transmembrane</keyword>
<keyword evidence="11 19" id="KW-1133">Transmembrane helix</keyword>
<dbReference type="GO" id="GO:0055037">
    <property type="term" value="C:recycling endosome"/>
    <property type="evidence" value="ECO:0007669"/>
    <property type="project" value="UniProtKB-SubCell"/>
</dbReference>
<keyword evidence="13" id="KW-0333">Golgi apparatus</keyword>
<dbReference type="EMBL" id="CVRI01000063">
    <property type="protein sequence ID" value="CRL04239.1"/>
    <property type="molecule type" value="Genomic_DNA"/>
</dbReference>
<evidence type="ECO:0000256" key="12">
    <source>
        <dbReference type="ARBA" id="ARBA00023018"/>
    </source>
</evidence>
<keyword evidence="15" id="KW-0968">Cytoplasmic vesicle</keyword>
<evidence type="ECO:0000256" key="3">
    <source>
        <dbReference type="ARBA" id="ARBA00004234"/>
    </source>
</evidence>
<comment type="similarity">
    <text evidence="8">Belongs to the TMEM134/TMEM230 family.</text>
</comment>
<feature type="transmembrane region" description="Helical" evidence="19">
    <location>
        <begin position="83"/>
        <end position="101"/>
    </location>
</feature>
<evidence type="ECO:0000256" key="10">
    <source>
        <dbReference type="ARBA" id="ARBA00022753"/>
    </source>
</evidence>
<dbReference type="InterPro" id="IPR044234">
    <property type="entry name" value="TMEM230"/>
</dbReference>
<accession>A0A1J1IVN5</accession>
<evidence type="ECO:0000256" key="14">
    <source>
        <dbReference type="ARBA" id="ARBA00023136"/>
    </source>
</evidence>
<dbReference type="GO" id="GO:0005794">
    <property type="term" value="C:Golgi apparatus"/>
    <property type="evidence" value="ECO:0007669"/>
    <property type="project" value="UniProtKB-SubCell"/>
</dbReference>
<comment type="subcellular location">
    <subcellularLocation>
        <location evidence="5">Cytoplasmic vesicle</location>
        <location evidence="5">Autophagosome</location>
    </subcellularLocation>
    <subcellularLocation>
        <location evidence="3">Cytoplasmic vesicle</location>
        <location evidence="3">Secretory vesicle</location>
        <location evidence="3">Synaptic vesicle</location>
    </subcellularLocation>
    <subcellularLocation>
        <location evidence="4">Early endosome</location>
    </subcellularLocation>
    <subcellularLocation>
        <location evidence="6">Golgi apparatus</location>
        <location evidence="6">trans-Golgi network</location>
    </subcellularLocation>
    <subcellularLocation>
        <location evidence="7">Late endosome</location>
    </subcellularLocation>
    <subcellularLocation>
        <location evidence="1">Membrane</location>
        <topology evidence="1">Multi-pass membrane protein</topology>
    </subcellularLocation>
    <subcellularLocation>
        <location evidence="2">Recycling endosome</location>
    </subcellularLocation>
</comment>
<sequence length="123" mass="13938">MRRSGYTVLGSSEEDVEGDAADGKYEDIEEAKPFANIRSIDGNPYRKTLCLVFTLFFGGLLTLLVSTLILLGHLDNDVYADRLIPLIILGFLMFIPGSYYMRIVYYTFKERPGYSYDLIPSCN</sequence>
<evidence type="ECO:0000256" key="2">
    <source>
        <dbReference type="ARBA" id="ARBA00004172"/>
    </source>
</evidence>
<evidence type="ECO:0000256" key="1">
    <source>
        <dbReference type="ARBA" id="ARBA00004141"/>
    </source>
</evidence>